<dbReference type="EMBL" id="JAAIUW010000006">
    <property type="protein sequence ID" value="KAF7826542.1"/>
    <property type="molecule type" value="Genomic_DNA"/>
</dbReference>
<organism evidence="1 2">
    <name type="scientific">Senna tora</name>
    <dbReference type="NCBI Taxonomy" id="362788"/>
    <lineage>
        <taxon>Eukaryota</taxon>
        <taxon>Viridiplantae</taxon>
        <taxon>Streptophyta</taxon>
        <taxon>Embryophyta</taxon>
        <taxon>Tracheophyta</taxon>
        <taxon>Spermatophyta</taxon>
        <taxon>Magnoliopsida</taxon>
        <taxon>eudicotyledons</taxon>
        <taxon>Gunneridae</taxon>
        <taxon>Pentapetalae</taxon>
        <taxon>rosids</taxon>
        <taxon>fabids</taxon>
        <taxon>Fabales</taxon>
        <taxon>Fabaceae</taxon>
        <taxon>Caesalpinioideae</taxon>
        <taxon>Cassia clade</taxon>
        <taxon>Senna</taxon>
    </lineage>
</organism>
<comment type="caution">
    <text evidence="1">The sequence shown here is derived from an EMBL/GenBank/DDBJ whole genome shotgun (WGS) entry which is preliminary data.</text>
</comment>
<dbReference type="Proteomes" id="UP000634136">
    <property type="component" value="Unassembled WGS sequence"/>
</dbReference>
<gene>
    <name evidence="1" type="ORF">G2W53_017706</name>
</gene>
<accession>A0A834TSG3</accession>
<sequence>MSSLSNALIKRKSFEETHANESRLTIVKVFDGFDAKFHFESDFKRRNYSLAKEINLQFFYKEGFRCFEMFKFNGCQEPQNLEEEREALNEEGERVTASF</sequence>
<evidence type="ECO:0000313" key="2">
    <source>
        <dbReference type="Proteomes" id="UP000634136"/>
    </source>
</evidence>
<evidence type="ECO:0000313" key="1">
    <source>
        <dbReference type="EMBL" id="KAF7826542.1"/>
    </source>
</evidence>
<dbReference type="AlphaFoldDB" id="A0A834TSG3"/>
<reference evidence="1" key="1">
    <citation type="submission" date="2020-09" db="EMBL/GenBank/DDBJ databases">
        <title>Genome-Enabled Discovery of Anthraquinone Biosynthesis in Senna tora.</title>
        <authorList>
            <person name="Kang S.-H."/>
            <person name="Pandey R.P."/>
            <person name="Lee C.-M."/>
            <person name="Sim J.-S."/>
            <person name="Jeong J.-T."/>
            <person name="Choi B.-S."/>
            <person name="Jung M."/>
            <person name="Ginzburg D."/>
            <person name="Zhao K."/>
            <person name="Won S.Y."/>
            <person name="Oh T.-J."/>
            <person name="Yu Y."/>
            <person name="Kim N.-H."/>
            <person name="Lee O.R."/>
            <person name="Lee T.-H."/>
            <person name="Bashyal P."/>
            <person name="Kim T.-S."/>
            <person name="Lee W.-H."/>
            <person name="Kawkins C."/>
            <person name="Kim C.-K."/>
            <person name="Kim J.S."/>
            <person name="Ahn B.O."/>
            <person name="Rhee S.Y."/>
            <person name="Sohng J.K."/>
        </authorList>
    </citation>
    <scope>NUCLEOTIDE SEQUENCE</scope>
    <source>
        <tissue evidence="1">Leaf</tissue>
    </source>
</reference>
<keyword evidence="2" id="KW-1185">Reference proteome</keyword>
<proteinExistence type="predicted"/>
<name>A0A834TSG3_9FABA</name>
<protein>
    <submittedName>
        <fullName evidence="1">Uncharacterized protein</fullName>
    </submittedName>
</protein>